<name>A0A803NSG8_CANSA</name>
<reference evidence="1" key="2">
    <citation type="submission" date="2021-03" db="UniProtKB">
        <authorList>
            <consortium name="EnsemblPlants"/>
        </authorList>
    </citation>
    <scope>IDENTIFICATION</scope>
</reference>
<reference evidence="1" key="1">
    <citation type="submission" date="2018-11" db="EMBL/GenBank/DDBJ databases">
        <authorList>
            <person name="Grassa J C."/>
        </authorList>
    </citation>
    <scope>NUCLEOTIDE SEQUENCE [LARGE SCALE GENOMIC DNA]</scope>
</reference>
<dbReference type="Gramene" id="evm.model.02.1148">
    <property type="protein sequence ID" value="cds.evm.model.02.1148"/>
    <property type="gene ID" value="evm.TU.02.1148"/>
</dbReference>
<sequence>MLKVWLNWQVQSDTLQGLLKCIRKSKDSKFRKGVKMAAVVALAYAIWRARNDLFWNATSHHAADLVKQVKWAVQNRTLYLLPKKVKKKDLDWFQNL</sequence>
<keyword evidence="2" id="KW-1185">Reference proteome</keyword>
<dbReference type="AlphaFoldDB" id="A0A803NSG8"/>
<proteinExistence type="predicted"/>
<dbReference type="Proteomes" id="UP000596661">
    <property type="component" value="Chromosome 2"/>
</dbReference>
<organism evidence="1 2">
    <name type="scientific">Cannabis sativa</name>
    <name type="common">Hemp</name>
    <name type="synonym">Marijuana</name>
    <dbReference type="NCBI Taxonomy" id="3483"/>
    <lineage>
        <taxon>Eukaryota</taxon>
        <taxon>Viridiplantae</taxon>
        <taxon>Streptophyta</taxon>
        <taxon>Embryophyta</taxon>
        <taxon>Tracheophyta</taxon>
        <taxon>Spermatophyta</taxon>
        <taxon>Magnoliopsida</taxon>
        <taxon>eudicotyledons</taxon>
        <taxon>Gunneridae</taxon>
        <taxon>Pentapetalae</taxon>
        <taxon>rosids</taxon>
        <taxon>fabids</taxon>
        <taxon>Rosales</taxon>
        <taxon>Cannabaceae</taxon>
        <taxon>Cannabis</taxon>
    </lineage>
</organism>
<evidence type="ECO:0000313" key="2">
    <source>
        <dbReference type="Proteomes" id="UP000596661"/>
    </source>
</evidence>
<dbReference type="EMBL" id="UZAU01000163">
    <property type="status" value="NOT_ANNOTATED_CDS"/>
    <property type="molecule type" value="Genomic_DNA"/>
</dbReference>
<accession>A0A803NSG8</accession>
<protein>
    <submittedName>
        <fullName evidence="1">Uncharacterized protein</fullName>
    </submittedName>
</protein>
<dbReference type="EnsemblPlants" id="evm.model.02.1148">
    <property type="protein sequence ID" value="cds.evm.model.02.1148"/>
    <property type="gene ID" value="evm.TU.02.1148"/>
</dbReference>
<evidence type="ECO:0000313" key="1">
    <source>
        <dbReference type="EnsemblPlants" id="cds.evm.model.02.1148"/>
    </source>
</evidence>